<evidence type="ECO:0000313" key="1">
    <source>
        <dbReference type="EMBL" id="MBX49245.1"/>
    </source>
</evidence>
<name>A0A2P2P3B0_RHIMU</name>
<dbReference type="EMBL" id="GGEC01068761">
    <property type="protein sequence ID" value="MBX49245.1"/>
    <property type="molecule type" value="Transcribed_RNA"/>
</dbReference>
<reference evidence="1" key="1">
    <citation type="submission" date="2018-02" db="EMBL/GenBank/DDBJ databases">
        <title>Rhizophora mucronata_Transcriptome.</title>
        <authorList>
            <person name="Meera S.P."/>
            <person name="Sreeshan A."/>
            <person name="Augustine A."/>
        </authorList>
    </citation>
    <scope>NUCLEOTIDE SEQUENCE</scope>
    <source>
        <tissue evidence="1">Leaf</tissue>
    </source>
</reference>
<dbReference type="AlphaFoldDB" id="A0A2P2P3B0"/>
<protein>
    <submittedName>
        <fullName evidence="1">Uncharacterized protein</fullName>
    </submittedName>
</protein>
<proteinExistence type="predicted"/>
<organism evidence="1">
    <name type="scientific">Rhizophora mucronata</name>
    <name type="common">Asiatic mangrove</name>
    <dbReference type="NCBI Taxonomy" id="61149"/>
    <lineage>
        <taxon>Eukaryota</taxon>
        <taxon>Viridiplantae</taxon>
        <taxon>Streptophyta</taxon>
        <taxon>Embryophyta</taxon>
        <taxon>Tracheophyta</taxon>
        <taxon>Spermatophyta</taxon>
        <taxon>Magnoliopsida</taxon>
        <taxon>eudicotyledons</taxon>
        <taxon>Gunneridae</taxon>
        <taxon>Pentapetalae</taxon>
        <taxon>rosids</taxon>
        <taxon>fabids</taxon>
        <taxon>Malpighiales</taxon>
        <taxon>Rhizophoraceae</taxon>
        <taxon>Rhizophora</taxon>
    </lineage>
</organism>
<accession>A0A2P2P3B0</accession>
<sequence>MKISKTAILIQSTKNFCSGFFFSSPFNDFQYPQNIYIYGKDDDQ</sequence>